<evidence type="ECO:0000256" key="5">
    <source>
        <dbReference type="ARBA" id="ARBA00047923"/>
    </source>
</evidence>
<comment type="catalytic activity">
    <reaction evidence="8">
        <text>N-acetyltaurine + H2O = taurine + acetate</text>
        <dbReference type="Rhea" id="RHEA:81107"/>
        <dbReference type="ChEBI" id="CHEBI:15377"/>
        <dbReference type="ChEBI" id="CHEBI:30089"/>
        <dbReference type="ChEBI" id="CHEBI:133737"/>
        <dbReference type="ChEBI" id="CHEBI:507393"/>
    </reaction>
    <physiologicalReaction direction="left-to-right" evidence="8">
        <dbReference type="Rhea" id="RHEA:81108"/>
    </physiologicalReaction>
</comment>
<comment type="catalytic activity">
    <reaction evidence="5">
        <text>N-acetyl-L-leucine + H2O = L-leucine + acetate</text>
        <dbReference type="Rhea" id="RHEA:81115"/>
        <dbReference type="ChEBI" id="CHEBI:15377"/>
        <dbReference type="ChEBI" id="CHEBI:30089"/>
        <dbReference type="ChEBI" id="CHEBI:57427"/>
        <dbReference type="ChEBI" id="CHEBI:58270"/>
    </reaction>
    <physiologicalReaction direction="left-to-right" evidence="5">
        <dbReference type="Rhea" id="RHEA:81116"/>
    </physiologicalReaction>
</comment>
<keyword evidence="3" id="KW-0378">Hydrolase</keyword>
<dbReference type="GO" id="GO:0016787">
    <property type="term" value="F:hydrolase activity"/>
    <property type="evidence" value="ECO:0007669"/>
    <property type="project" value="UniProtKB-KW"/>
</dbReference>
<comment type="similarity">
    <text evidence="12">Belongs to the metallo-dependent hydrolases superfamily. Phosphotriesterase family.</text>
</comment>
<comment type="catalytic activity">
    <reaction evidence="4">
        <text>N-acetyl-L-isoleucine + H2O = L-isoleucine + acetate</text>
        <dbReference type="Rhea" id="RHEA:81119"/>
        <dbReference type="ChEBI" id="CHEBI:15377"/>
        <dbReference type="ChEBI" id="CHEBI:30089"/>
        <dbReference type="ChEBI" id="CHEBI:58045"/>
        <dbReference type="ChEBI" id="CHEBI:133735"/>
    </reaction>
    <physiologicalReaction direction="left-to-right" evidence="4">
        <dbReference type="Rhea" id="RHEA:81120"/>
    </physiologicalReaction>
</comment>
<keyword evidence="14" id="KW-1185">Reference proteome</keyword>
<evidence type="ECO:0000256" key="6">
    <source>
        <dbReference type="ARBA" id="ARBA00048249"/>
    </source>
</evidence>
<protein>
    <recommendedName>
        <fullName evidence="9">N-acetyltaurine hydrolase</fullName>
    </recommendedName>
    <alternativeName>
        <fullName evidence="10">Phosphotriesterase-related protein</fullName>
    </alternativeName>
</protein>
<dbReference type="InterPro" id="IPR001559">
    <property type="entry name" value="Phosphotriesterase"/>
</dbReference>
<evidence type="ECO:0000313" key="14">
    <source>
        <dbReference type="Proteomes" id="UP000694522"/>
    </source>
</evidence>
<dbReference type="Pfam" id="PF02126">
    <property type="entry name" value="PTE"/>
    <property type="match status" value="1"/>
</dbReference>
<dbReference type="GO" id="GO:0008270">
    <property type="term" value="F:zinc ion binding"/>
    <property type="evidence" value="ECO:0007669"/>
    <property type="project" value="InterPro"/>
</dbReference>
<dbReference type="Gene3D" id="3.20.20.140">
    <property type="entry name" value="Metal-dependent hydrolases"/>
    <property type="match status" value="1"/>
</dbReference>
<name>A0A8B9GJ98_9PSIT</name>
<evidence type="ECO:0000313" key="13">
    <source>
        <dbReference type="Ensembl" id="ENSACOP00000025204.1"/>
    </source>
</evidence>
<dbReference type="PANTHER" id="PTHR10819">
    <property type="entry name" value="PHOSPHOTRIESTERASE-RELATED"/>
    <property type="match status" value="1"/>
</dbReference>
<evidence type="ECO:0000256" key="4">
    <source>
        <dbReference type="ARBA" id="ARBA00047442"/>
    </source>
</evidence>
<sequence>VDEILNGEDGTDIKCGVVGGIGCSWPLAQSEQRVLQPTAQAQSQLGCPIIIHPGRQSDSPFQFIHTLQEAGADASKTVVSHLDRTIFDTKKLLEFADLGCYLEYDLFGTEFLHHHFRPEINIPSDNDRITRIHMLVDEGYEDRILIAHDVHTKNSLIKYGGHGYSHILKNIVPKMLIRGISRDKIDKMLLANPKQWLTFK</sequence>
<comment type="catalytic activity">
    <reaction evidence="11">
        <text>N-acetyl-L-methionine + H2O = L-methionine + acetate</text>
        <dbReference type="Rhea" id="RHEA:67440"/>
        <dbReference type="ChEBI" id="CHEBI:15377"/>
        <dbReference type="ChEBI" id="CHEBI:30089"/>
        <dbReference type="ChEBI" id="CHEBI:57844"/>
        <dbReference type="ChEBI" id="CHEBI:71670"/>
    </reaction>
    <physiologicalReaction direction="left-to-right" evidence="11">
        <dbReference type="Rhea" id="RHEA:67441"/>
    </physiologicalReaction>
</comment>
<dbReference type="SUPFAM" id="SSF51556">
    <property type="entry name" value="Metallo-dependent hydrolases"/>
    <property type="match status" value="1"/>
</dbReference>
<evidence type="ECO:0000256" key="2">
    <source>
        <dbReference type="ARBA" id="ARBA00022723"/>
    </source>
</evidence>
<reference evidence="13" key="1">
    <citation type="submission" date="2025-08" db="UniProtKB">
        <authorList>
            <consortium name="Ensembl"/>
        </authorList>
    </citation>
    <scope>IDENTIFICATION</scope>
</reference>
<dbReference type="PROSITE" id="PS51347">
    <property type="entry name" value="PHOSPHOTRIESTERASE_2"/>
    <property type="match status" value="1"/>
</dbReference>
<evidence type="ECO:0000256" key="9">
    <source>
        <dbReference type="ARBA" id="ARBA00049742"/>
    </source>
</evidence>
<comment type="caution">
    <text evidence="12">Lacks conserved residue(s) required for the propagation of feature annotation.</text>
</comment>
<comment type="cofactor">
    <cofactor evidence="1">
        <name>a divalent metal cation</name>
        <dbReference type="ChEBI" id="CHEBI:60240"/>
    </cofactor>
</comment>
<keyword evidence="2" id="KW-0479">Metal-binding</keyword>
<evidence type="ECO:0000256" key="3">
    <source>
        <dbReference type="ARBA" id="ARBA00022801"/>
    </source>
</evidence>
<comment type="catalytic activity">
    <reaction evidence="6">
        <text>N-propanoyltaurine + H2O = propanoate + taurine</text>
        <dbReference type="Rhea" id="RHEA:81111"/>
        <dbReference type="ChEBI" id="CHEBI:15377"/>
        <dbReference type="ChEBI" id="CHEBI:17272"/>
        <dbReference type="ChEBI" id="CHEBI:231795"/>
        <dbReference type="ChEBI" id="CHEBI:507393"/>
    </reaction>
    <physiologicalReaction direction="left-to-right" evidence="6">
        <dbReference type="Rhea" id="RHEA:81112"/>
    </physiologicalReaction>
</comment>
<evidence type="ECO:0000256" key="7">
    <source>
        <dbReference type="ARBA" id="ARBA00048664"/>
    </source>
</evidence>
<dbReference type="InterPro" id="IPR032466">
    <property type="entry name" value="Metal_Hydrolase"/>
</dbReference>
<dbReference type="Proteomes" id="UP000694522">
    <property type="component" value="Unplaced"/>
</dbReference>
<evidence type="ECO:0000256" key="10">
    <source>
        <dbReference type="ARBA" id="ARBA00049821"/>
    </source>
</evidence>
<evidence type="ECO:0000256" key="8">
    <source>
        <dbReference type="ARBA" id="ARBA00049044"/>
    </source>
</evidence>
<evidence type="ECO:0000256" key="1">
    <source>
        <dbReference type="ARBA" id="ARBA00001968"/>
    </source>
</evidence>
<reference evidence="13" key="2">
    <citation type="submission" date="2025-09" db="UniProtKB">
        <authorList>
            <consortium name="Ensembl"/>
        </authorList>
    </citation>
    <scope>IDENTIFICATION</scope>
</reference>
<organism evidence="13 14">
    <name type="scientific">Amazona collaria</name>
    <name type="common">yellow-billed parrot</name>
    <dbReference type="NCBI Taxonomy" id="241587"/>
    <lineage>
        <taxon>Eukaryota</taxon>
        <taxon>Metazoa</taxon>
        <taxon>Chordata</taxon>
        <taxon>Craniata</taxon>
        <taxon>Vertebrata</taxon>
        <taxon>Euteleostomi</taxon>
        <taxon>Archelosauria</taxon>
        <taxon>Archosauria</taxon>
        <taxon>Dinosauria</taxon>
        <taxon>Saurischia</taxon>
        <taxon>Theropoda</taxon>
        <taxon>Coelurosauria</taxon>
        <taxon>Aves</taxon>
        <taxon>Neognathae</taxon>
        <taxon>Neoaves</taxon>
        <taxon>Telluraves</taxon>
        <taxon>Australaves</taxon>
        <taxon>Psittaciformes</taxon>
        <taxon>Psittacidae</taxon>
        <taxon>Amazona</taxon>
    </lineage>
</organism>
<evidence type="ECO:0000256" key="11">
    <source>
        <dbReference type="ARBA" id="ARBA00093204"/>
    </source>
</evidence>
<dbReference type="AlphaFoldDB" id="A0A8B9GJ98"/>
<evidence type="ECO:0000256" key="12">
    <source>
        <dbReference type="PROSITE-ProRule" id="PRU00679"/>
    </source>
</evidence>
<proteinExistence type="inferred from homology"/>
<accession>A0A8B9GJ98</accession>
<dbReference type="PANTHER" id="PTHR10819:SF3">
    <property type="entry name" value="PHOSPHOTRIESTERASE-RELATED PROTEIN"/>
    <property type="match status" value="1"/>
</dbReference>
<comment type="catalytic activity">
    <reaction evidence="7">
        <text>N-acetyl-L-valine + H2O = L-valine + acetate</text>
        <dbReference type="Rhea" id="RHEA:81123"/>
        <dbReference type="ChEBI" id="CHEBI:15377"/>
        <dbReference type="ChEBI" id="CHEBI:30089"/>
        <dbReference type="ChEBI" id="CHEBI:57762"/>
        <dbReference type="ChEBI" id="CHEBI:133716"/>
    </reaction>
    <physiologicalReaction direction="left-to-right" evidence="7">
        <dbReference type="Rhea" id="RHEA:81124"/>
    </physiologicalReaction>
</comment>
<dbReference type="Ensembl" id="ENSACOT00000026062.1">
    <property type="protein sequence ID" value="ENSACOP00000025204.1"/>
    <property type="gene ID" value="ENSACOG00000016888.1"/>
</dbReference>